<keyword evidence="5" id="KW-1185">Reference proteome</keyword>
<feature type="compositionally biased region" description="Basic and acidic residues" evidence="1">
    <location>
        <begin position="1855"/>
        <end position="1866"/>
    </location>
</feature>
<evidence type="ECO:0000256" key="2">
    <source>
        <dbReference type="SAM" id="Phobius"/>
    </source>
</evidence>
<keyword evidence="2" id="KW-0472">Membrane</keyword>
<keyword evidence="2" id="KW-1133">Transmembrane helix</keyword>
<name>A0A8J8P5M9_HALGN</name>
<sequence length="1933" mass="213691">MNHNRILLAICIITAASHALKASGFSCTQTKTPIMAGGSNGNMEYTAMDLDNDLNIVAGGACRDSGACSPASSGSPLPFIDYIEAPADYKWHKYFKNMWGLNQQQVGQIAFFGSTTIMAVLQKLNSNSFIILELNRADGSIKSAYKEDSPVSSGYFSPRGLFADTTTNLITFVGKLGGTFSFMQLDYSTSGASTKTLALKWYSSDNTDPQCSAGFSLTQWSGKGFYIGGRTKSGTDCHGALLARIGSDGLMKWAQFSTHTDKPRLTSLDIMEYPSTDAYLWICGTSKYTSTQQRMYIQRTKLATADPYQPMDNKVLIQTSLSTSSEIVQCHYARGISTDVSKGYAIGFSDGGTVGYSELYVMQVDMTANTIKYYSDALNNFWSTENYHYDAIIPKSLDYAFFVGGISQYDSTATLYLQGTIVKVPLTPSSTADTSQGLSYIVNYNQPIPTAEQTNLGFQFQSSYTSLILETGAVTFSLIPTSGYAGATLSTSIYKTLVSQTQSLTIIAPTVTNQIFDKGTQTSGSYQVGAFTFQGGCTEAVTYTAQKTSNPVVADMSGITFDTATRTFAWTNVVPYSVYTLKVIVTVTATGQQQAVQFTLTVTSSTDCSQSVITSSQSTYTLETYTISNAQIFKMFNPMTSSMPSCSINYALYDDSTGIAAPSIYSIDSTTFRVYIGQSFDNSLVTTLFTLRVTGFISGYPLVSQSFTIPVKVLSSCTIQSVILNSGNPLLPPMSFDINDATTTATQTFSTVVTIQQPALTFSVTDGAGNAMDSSVYSVTRINGQLYATFTVSTSSSAFAGPSKQVYIKPVFSDCNLLQTLQVTVTINNRCSTAFTIAPILLPQTYTLGEPIKYYQLPAFTKSDPTCAYSYGATKFRNTDVIESPFFGSVFTFDPVNLRVSMVTSDSAYLTTYSPVSILVKSSPVSNPAAQSILTFQIFVHSPCEYATISMIAPTQPVLVDGTTPVSVTLTFQSSVASSFNCGAWQHAVISVVDSSNIPSPSMLASLSLVSNVLTIAVTDETLSELSPFTATIIASQNGFLGVTGNGVVSIIMGCRIKSIAPDARDVEDEDGVIAEKMGYLIGSGERKFGFREFVIMPERCREEIGYQATTIGGSALPGYISYKERNIKVKSINRNLAGQQLLINITPVLSPTSTSNPSSISSLIIPIQFSYPNTGPPSFTQQLQKLTLYINDTQTYYLPPYSDPDSLDSIRLSHSQLPPFVTLQYPILTIAPTEKSTHVGTFPISIILTDDNPNPLSNTYEIQITVKYEAKAYSESGEEDNDQVELKEQSVDRQASIKSISSNGEVVIGFNFPLVIPEDISQIDMNSLLCILIPGDSIDGGSNTILQWNMINFQERSITIKLNFTNPIGVSNSYERDKLEIKFNANSNILKEATTQKQVRITNRLVKDIPRQLDDEDIATLLLQRQSQSIKAGATAFVMSNMVLNVVLASSLQYLWGMINVMQLIVHMPLMNLVFPANAVLFYNFIIDISNFDILPVDSMENKLFKFTDSPSQPWFEQLGYNQNPFLQNMGSMMIYVCVYLGLSLSVPFIGYIKGRNSILAKLYTYLRENFFFNSFLRLFLEGYMQFSICSLISTSNALWDSSSDRLSTVLGLIFTTCITLFPFLVWILLWRQLPNLKYKHSEQTYGSLYNEIRSDNRGAVVYSVVYMIRRLVFVIIALTLHKYPYAQAQLVIFCSIIVIIYNILVKPFSIPRLNELEVFNEICILIAAYHLVMFTDFDLSDPKASIDLHLQIQYKCGWSMIAITTLNILVNMLVMLVESFYNLKLGFKKASYYLRRQLSNWAKARKYQAKDTFNDTHTPLQLLKRDRLTSLPTSHEPFSDFFQIQHPPSPALVHHDTQQTEDRQSPSNSASNTHTKQSVWKPQVNMVQSKGTMKERKGSVEEESEVLRMRRRWKEQVVKGDRVKEEMEEGI</sequence>
<organism evidence="4 5">
    <name type="scientific">Halteria grandinella</name>
    <dbReference type="NCBI Taxonomy" id="5974"/>
    <lineage>
        <taxon>Eukaryota</taxon>
        <taxon>Sar</taxon>
        <taxon>Alveolata</taxon>
        <taxon>Ciliophora</taxon>
        <taxon>Intramacronucleata</taxon>
        <taxon>Spirotrichea</taxon>
        <taxon>Stichotrichia</taxon>
        <taxon>Sporadotrichida</taxon>
        <taxon>Halteriidae</taxon>
        <taxon>Halteria</taxon>
    </lineage>
</organism>
<keyword evidence="2" id="KW-0812">Transmembrane</keyword>
<feature type="transmembrane region" description="Helical" evidence="2">
    <location>
        <begin position="1661"/>
        <end position="1682"/>
    </location>
</feature>
<protein>
    <recommendedName>
        <fullName evidence="6">TRP C-terminal domain-containing protein</fullName>
    </recommendedName>
</protein>
<evidence type="ECO:0000256" key="1">
    <source>
        <dbReference type="SAM" id="MobiDB-lite"/>
    </source>
</evidence>
<feature type="signal peptide" evidence="3">
    <location>
        <begin position="1"/>
        <end position="19"/>
    </location>
</feature>
<evidence type="ECO:0000313" key="5">
    <source>
        <dbReference type="Proteomes" id="UP000785679"/>
    </source>
</evidence>
<gene>
    <name evidence="4" type="ORF">FGO68_gene2096</name>
</gene>
<feature type="chain" id="PRO_5035306589" description="TRP C-terminal domain-containing protein" evidence="3">
    <location>
        <begin position="20"/>
        <end position="1933"/>
    </location>
</feature>
<feature type="compositionally biased region" description="Basic and acidic residues" evidence="1">
    <location>
        <begin position="1894"/>
        <end position="1907"/>
    </location>
</feature>
<keyword evidence="3" id="KW-0732">Signal</keyword>
<evidence type="ECO:0000256" key="3">
    <source>
        <dbReference type="SAM" id="SignalP"/>
    </source>
</evidence>
<feature type="transmembrane region" description="Helical" evidence="2">
    <location>
        <begin position="1465"/>
        <end position="1487"/>
    </location>
</feature>
<feature type="transmembrane region" description="Helical" evidence="2">
    <location>
        <begin position="1433"/>
        <end position="1453"/>
    </location>
</feature>
<evidence type="ECO:0000313" key="4">
    <source>
        <dbReference type="EMBL" id="TNV87552.1"/>
    </source>
</evidence>
<feature type="transmembrane region" description="Helical" evidence="2">
    <location>
        <begin position="1759"/>
        <end position="1783"/>
    </location>
</feature>
<feature type="transmembrane region" description="Helical" evidence="2">
    <location>
        <begin position="1577"/>
        <end position="1596"/>
    </location>
</feature>
<dbReference type="OrthoDB" id="325624at2759"/>
<feature type="transmembrane region" description="Helical" evidence="2">
    <location>
        <begin position="1534"/>
        <end position="1556"/>
    </location>
</feature>
<feature type="transmembrane region" description="Helical" evidence="2">
    <location>
        <begin position="1718"/>
        <end position="1739"/>
    </location>
</feature>
<reference evidence="4" key="1">
    <citation type="submission" date="2019-06" db="EMBL/GenBank/DDBJ databases">
        <authorList>
            <person name="Zheng W."/>
        </authorList>
    </citation>
    <scope>NUCLEOTIDE SEQUENCE</scope>
    <source>
        <strain evidence="4">QDHG01</strain>
    </source>
</reference>
<feature type="compositionally biased region" description="Polar residues" evidence="1">
    <location>
        <begin position="1867"/>
        <end position="1893"/>
    </location>
</feature>
<accession>A0A8J8P5M9</accession>
<feature type="region of interest" description="Disordered" evidence="1">
    <location>
        <begin position="1851"/>
        <end position="1907"/>
    </location>
</feature>
<comment type="caution">
    <text evidence="4">The sequence shown here is derived from an EMBL/GenBank/DDBJ whole genome shotgun (WGS) entry which is preliminary data.</text>
</comment>
<feature type="transmembrane region" description="Helical" evidence="2">
    <location>
        <begin position="1688"/>
        <end position="1706"/>
    </location>
</feature>
<feature type="transmembrane region" description="Helical" evidence="2">
    <location>
        <begin position="1608"/>
        <end position="1631"/>
    </location>
</feature>
<proteinExistence type="predicted"/>
<dbReference type="EMBL" id="RRYP01000361">
    <property type="protein sequence ID" value="TNV87552.1"/>
    <property type="molecule type" value="Genomic_DNA"/>
</dbReference>
<evidence type="ECO:0008006" key="6">
    <source>
        <dbReference type="Google" id="ProtNLM"/>
    </source>
</evidence>
<dbReference type="Proteomes" id="UP000785679">
    <property type="component" value="Unassembled WGS sequence"/>
</dbReference>